<name>A0A2P9AFR3_9HYPH</name>
<organism evidence="1 2">
    <name type="scientific">Mesorhizobium delmotii</name>
    <dbReference type="NCBI Taxonomy" id="1631247"/>
    <lineage>
        <taxon>Bacteria</taxon>
        <taxon>Pseudomonadati</taxon>
        <taxon>Pseudomonadota</taxon>
        <taxon>Alphaproteobacteria</taxon>
        <taxon>Hyphomicrobiales</taxon>
        <taxon>Phyllobacteriaceae</taxon>
        <taxon>Mesorhizobium</taxon>
    </lineage>
</organism>
<gene>
    <name evidence="1" type="ORF">BQ8482_120029</name>
</gene>
<proteinExistence type="predicted"/>
<dbReference type="Proteomes" id="UP000245698">
    <property type="component" value="Unassembled WGS sequence"/>
</dbReference>
<evidence type="ECO:0000313" key="1">
    <source>
        <dbReference type="EMBL" id="SJM29974.1"/>
    </source>
</evidence>
<keyword evidence="2" id="KW-1185">Reference proteome</keyword>
<protein>
    <submittedName>
        <fullName evidence="1">AP2 domain-containing protein (Modular protein)</fullName>
    </submittedName>
</protein>
<sequence length="225" mass="25749">MRRPTTIKPGDVFGRLTVIRQVENDRRNRPQQLCRCECGNERLVLNNSLKTGNSRSCGCLARERAAATQYRHGGKGTPLWRIWRGIRKRCESPTNSDFRHYGGRGIKVCAEWHDLVVFRDWALANGWEDRSHLPKNERLSIDRIDNDGPYSPENCRWSTKSEQCRNRRSNRAVRRSDGKTYGTIVAAAEDVGTSYSDIRAACLCTRKRKIVGGYGWAFVSKDTDL</sequence>
<evidence type="ECO:0000313" key="2">
    <source>
        <dbReference type="Proteomes" id="UP000245698"/>
    </source>
</evidence>
<accession>A0A2P9AFR3</accession>
<dbReference type="EMBL" id="FUIG01000018">
    <property type="protein sequence ID" value="SJM29974.1"/>
    <property type="molecule type" value="Genomic_DNA"/>
</dbReference>
<dbReference type="AlphaFoldDB" id="A0A2P9AFR3"/>
<reference evidence="2" key="1">
    <citation type="submission" date="2016-12" db="EMBL/GenBank/DDBJ databases">
        <authorList>
            <person name="Brunel B."/>
        </authorList>
    </citation>
    <scope>NUCLEOTIDE SEQUENCE [LARGE SCALE GENOMIC DNA]</scope>
</reference>